<comment type="caution">
    <text evidence="7">The sequence shown here is derived from an EMBL/GenBank/DDBJ whole genome shotgun (WGS) entry which is preliminary data.</text>
</comment>
<reference evidence="7" key="1">
    <citation type="submission" date="2020-05" db="EMBL/GenBank/DDBJ databases">
        <title>Phylogenomic resolution of chytrid fungi.</title>
        <authorList>
            <person name="Stajich J.E."/>
            <person name="Amses K."/>
            <person name="Simmons R."/>
            <person name="Seto K."/>
            <person name="Myers J."/>
            <person name="Bonds A."/>
            <person name="Quandt C.A."/>
            <person name="Barry K."/>
            <person name="Liu P."/>
            <person name="Grigoriev I."/>
            <person name="Longcore J.E."/>
            <person name="James T.Y."/>
        </authorList>
    </citation>
    <scope>NUCLEOTIDE SEQUENCE</scope>
    <source>
        <strain evidence="7">JEL0513</strain>
    </source>
</reference>
<dbReference type="Proteomes" id="UP001211907">
    <property type="component" value="Unassembled WGS sequence"/>
</dbReference>
<dbReference type="FunFam" id="3.30.565.10:FF:000109">
    <property type="entry name" value="Related to MLH1-DNA mismatch repair protein"/>
    <property type="match status" value="1"/>
</dbReference>
<dbReference type="GO" id="GO:0006298">
    <property type="term" value="P:mismatch repair"/>
    <property type="evidence" value="ECO:0007669"/>
    <property type="project" value="InterPro"/>
</dbReference>
<dbReference type="InterPro" id="IPR032189">
    <property type="entry name" value="Mlh1_C"/>
</dbReference>
<protein>
    <submittedName>
        <fullName evidence="7">DNA mismatch repair protein</fullName>
    </submittedName>
</protein>
<name>A0AAD5XH28_9FUNG</name>
<dbReference type="Gene3D" id="3.30.230.10">
    <property type="match status" value="1"/>
</dbReference>
<gene>
    <name evidence="7" type="primary">MLH1</name>
    <name evidence="7" type="ORF">HK100_003041</name>
</gene>
<keyword evidence="5" id="KW-0539">Nucleus</keyword>
<dbReference type="GO" id="GO:0140664">
    <property type="term" value="F:ATP-dependent DNA damage sensor activity"/>
    <property type="evidence" value="ECO:0007669"/>
    <property type="project" value="InterPro"/>
</dbReference>
<dbReference type="Pfam" id="PF16413">
    <property type="entry name" value="Mlh1_C"/>
    <property type="match status" value="1"/>
</dbReference>
<evidence type="ECO:0000256" key="4">
    <source>
        <dbReference type="ARBA" id="ARBA00023204"/>
    </source>
</evidence>
<evidence type="ECO:0000313" key="7">
    <source>
        <dbReference type="EMBL" id="KAJ3135190.1"/>
    </source>
</evidence>
<dbReference type="PANTHER" id="PTHR10073">
    <property type="entry name" value="DNA MISMATCH REPAIR PROTEIN MLH, PMS, MUTL"/>
    <property type="match status" value="1"/>
</dbReference>
<dbReference type="Pfam" id="PF13589">
    <property type="entry name" value="HATPase_c_3"/>
    <property type="match status" value="1"/>
</dbReference>
<dbReference type="Gene3D" id="3.30.565.10">
    <property type="entry name" value="Histidine kinase-like ATPase, C-terminal domain"/>
    <property type="match status" value="1"/>
</dbReference>
<dbReference type="InterPro" id="IPR020568">
    <property type="entry name" value="Ribosomal_Su5_D2-typ_SF"/>
</dbReference>
<dbReference type="EMBL" id="JADGJH010000173">
    <property type="protein sequence ID" value="KAJ3135190.1"/>
    <property type="molecule type" value="Genomic_DNA"/>
</dbReference>
<dbReference type="SMART" id="SM01340">
    <property type="entry name" value="DNA_mis_repair"/>
    <property type="match status" value="1"/>
</dbReference>
<feature type="domain" description="DNA mismatch repair protein S5" evidence="6">
    <location>
        <begin position="253"/>
        <end position="372"/>
    </location>
</feature>
<dbReference type="GO" id="GO:0032389">
    <property type="term" value="C:MutLalpha complex"/>
    <property type="evidence" value="ECO:0007669"/>
    <property type="project" value="TreeGrafter"/>
</dbReference>
<dbReference type="CDD" id="cd16926">
    <property type="entry name" value="HATPase_MutL-MLH-PMS-like"/>
    <property type="match status" value="1"/>
</dbReference>
<evidence type="ECO:0000259" key="6">
    <source>
        <dbReference type="SMART" id="SM01340"/>
    </source>
</evidence>
<dbReference type="InterPro" id="IPR014721">
    <property type="entry name" value="Ribsml_uS5_D2-typ_fold_subgr"/>
</dbReference>
<dbReference type="InterPro" id="IPR038973">
    <property type="entry name" value="MutL/Mlh/Pms-like"/>
</dbReference>
<evidence type="ECO:0000256" key="3">
    <source>
        <dbReference type="ARBA" id="ARBA00022763"/>
    </source>
</evidence>
<dbReference type="PROSITE" id="PS00058">
    <property type="entry name" value="DNA_MISMATCH_REPAIR_1"/>
    <property type="match status" value="1"/>
</dbReference>
<evidence type="ECO:0000256" key="5">
    <source>
        <dbReference type="ARBA" id="ARBA00023242"/>
    </source>
</evidence>
<dbReference type="InterPro" id="IPR013507">
    <property type="entry name" value="DNA_mismatch_S5_2-like"/>
</dbReference>
<keyword evidence="4" id="KW-0234">DNA repair</keyword>
<dbReference type="SUPFAM" id="SSF55874">
    <property type="entry name" value="ATPase domain of HSP90 chaperone/DNA topoisomerase II/histidine kinase"/>
    <property type="match status" value="1"/>
</dbReference>
<keyword evidence="8" id="KW-1185">Reference proteome</keyword>
<dbReference type="SUPFAM" id="SSF54211">
    <property type="entry name" value="Ribosomal protein S5 domain 2-like"/>
    <property type="match status" value="1"/>
</dbReference>
<dbReference type="GO" id="GO:0030983">
    <property type="term" value="F:mismatched DNA binding"/>
    <property type="evidence" value="ECO:0007669"/>
    <property type="project" value="InterPro"/>
</dbReference>
<comment type="similarity">
    <text evidence="2">Belongs to the DNA mismatch repair MutL/HexB family.</text>
</comment>
<comment type="subcellular location">
    <subcellularLocation>
        <location evidence="1">Nucleus</location>
    </subcellularLocation>
</comment>
<dbReference type="PANTHER" id="PTHR10073:SF12">
    <property type="entry name" value="DNA MISMATCH REPAIR PROTEIN MLH1"/>
    <property type="match status" value="1"/>
</dbReference>
<dbReference type="Pfam" id="PF01119">
    <property type="entry name" value="DNA_mis_repair"/>
    <property type="match status" value="1"/>
</dbReference>
<accession>A0AAD5XH28</accession>
<dbReference type="GO" id="GO:0005524">
    <property type="term" value="F:ATP binding"/>
    <property type="evidence" value="ECO:0007669"/>
    <property type="project" value="InterPro"/>
</dbReference>
<evidence type="ECO:0000256" key="2">
    <source>
        <dbReference type="ARBA" id="ARBA00006082"/>
    </source>
</evidence>
<dbReference type="InterPro" id="IPR002099">
    <property type="entry name" value="MutL/Mlh/PMS"/>
</dbReference>
<dbReference type="AlphaFoldDB" id="A0AAD5XH28"/>
<proteinExistence type="inferred from homology"/>
<evidence type="ECO:0000256" key="1">
    <source>
        <dbReference type="ARBA" id="ARBA00004123"/>
    </source>
</evidence>
<dbReference type="InterPro" id="IPR014762">
    <property type="entry name" value="DNA_mismatch_repair_CS"/>
</dbReference>
<keyword evidence="3" id="KW-0227">DNA damage</keyword>
<dbReference type="NCBIfam" id="TIGR00585">
    <property type="entry name" value="mutl"/>
    <property type="match status" value="2"/>
</dbReference>
<organism evidence="7 8">
    <name type="scientific">Physocladia obscura</name>
    <dbReference type="NCBI Taxonomy" id="109957"/>
    <lineage>
        <taxon>Eukaryota</taxon>
        <taxon>Fungi</taxon>
        <taxon>Fungi incertae sedis</taxon>
        <taxon>Chytridiomycota</taxon>
        <taxon>Chytridiomycota incertae sedis</taxon>
        <taxon>Chytridiomycetes</taxon>
        <taxon>Chytridiales</taxon>
        <taxon>Chytriomycetaceae</taxon>
        <taxon>Physocladia</taxon>
    </lineage>
</organism>
<dbReference type="GO" id="GO:0016887">
    <property type="term" value="F:ATP hydrolysis activity"/>
    <property type="evidence" value="ECO:0007669"/>
    <property type="project" value="InterPro"/>
</dbReference>
<dbReference type="FunFam" id="3.30.230.10:FF:000014">
    <property type="entry name" value="DNA mismatch repair protein Mlh1"/>
    <property type="match status" value="1"/>
</dbReference>
<evidence type="ECO:0000313" key="8">
    <source>
        <dbReference type="Proteomes" id="UP001211907"/>
    </source>
</evidence>
<dbReference type="InterPro" id="IPR036890">
    <property type="entry name" value="HATPase_C_sf"/>
</dbReference>
<sequence>MAEPQHIRITKLDEVVINKIAAGECWLLTMTHSCLDFGQIIQRPANAIKELIENSLDAGSTTITITVKDGGLKILQIQDNGHGINKDDLPLVCERFATSKIKQFEDLETIDTYGFRGEALASISHVAHVTITTKTADSPCAWKYAKMKKKKILIFFIRAIYSDGIMVPAKAGGSSDAKPTAGNTGTQIMIEDLFFNVPIRKKALKGSAEEYNKIIDIITRYAIHNSSVAFTCKKVGSNSADFRSISGTTRDAIRQSYGPAIAKELIDIFHTNTELEFKLDAIVSNANFKMKKMVFLLFINHRSVESSNIKRALENLYAAFLPKNSHAFCYISLEMKPQNVDVNVHPTKKEVMFLNEDKVIEYLCETIKEKLANVNDSRMFTPAVIATPSMKVVPITSIFKPVGPKPAGASYISISQQQTPKKTYEHNLVRTDSRMQTLNSFIKVNPTFKKTAATITEAPNIFTVLQSVKHREQDLLVATHQSDVLNDNYQHTGQNHETAILTTTESIQLPEDNIGNYETKNQQWQSPKRIADVQLSSVLNLRNQVKKNAHQGLTSLFRDHTFVGPVDDRWILVQYQTKLYIMDIEEISREFFYQLVLHGFSNFGIMKLETPCSIKPLIFLALEEENDVNQRLDELQDPEDIATKIIDTLSERREMIAEYFGVVFSDDGAEIQALPVILSGYTPNLAKLPIFLLRLGTEVDWSEEEICFDNFSAELGLFYACEPPVQCETTNQEQSMEESEEAKQQSTFSVEMSDYNWTLEHVVMKSIRQWYLPSKEMNNSKTIVQVVELPELYKVFERC</sequence>